<gene>
    <name evidence="4" type="ORF">LXT13_09550</name>
</gene>
<keyword evidence="5" id="KW-1185">Reference proteome</keyword>
<keyword evidence="2" id="KW-0012">Acyltransferase</keyword>
<organism evidence="4 5">
    <name type="scientific">Pelomonas cellulosilytica</name>
    <dbReference type="NCBI Taxonomy" id="2906762"/>
    <lineage>
        <taxon>Bacteria</taxon>
        <taxon>Pseudomonadati</taxon>
        <taxon>Pseudomonadota</taxon>
        <taxon>Betaproteobacteria</taxon>
        <taxon>Burkholderiales</taxon>
        <taxon>Sphaerotilaceae</taxon>
        <taxon>Roseateles</taxon>
    </lineage>
</organism>
<comment type="caution">
    <text evidence="4">The sequence shown here is derived from an EMBL/GenBank/DDBJ whole genome shotgun (WGS) entry which is preliminary data.</text>
</comment>
<dbReference type="CDD" id="cd04301">
    <property type="entry name" value="NAT_SF"/>
    <property type="match status" value="1"/>
</dbReference>
<dbReference type="PANTHER" id="PTHR43626:SF4">
    <property type="entry name" value="GCN5-RELATED N-ACETYLTRANSFERASE 2, CHLOROPLASTIC"/>
    <property type="match status" value="1"/>
</dbReference>
<protein>
    <submittedName>
        <fullName evidence="4">GNAT family N-acetyltransferase</fullName>
    </submittedName>
</protein>
<reference evidence="4 5" key="1">
    <citation type="submission" date="2021-12" db="EMBL/GenBank/DDBJ databases">
        <title>Genome seq of P8.</title>
        <authorList>
            <person name="Seo T."/>
        </authorList>
    </citation>
    <scope>NUCLEOTIDE SEQUENCE [LARGE SCALE GENOMIC DNA]</scope>
    <source>
        <strain evidence="4 5">P8</strain>
    </source>
</reference>
<evidence type="ECO:0000256" key="2">
    <source>
        <dbReference type="ARBA" id="ARBA00023315"/>
    </source>
</evidence>
<keyword evidence="1" id="KW-0808">Transferase</keyword>
<dbReference type="InterPro" id="IPR045039">
    <property type="entry name" value="NSI-like"/>
</dbReference>
<sequence length="136" mass="15282">MSPGSSIEYTVSEPVDNLELNELFTASWPGHRPRDFKAILSYSMAYVCAYRRTKLIGFVNVAWDGKTHAFILDTTVHPEQRRQGIGKELVNQATRQARLRGVAWVHVDYEPHLKPFYAECGFRASEAGVLNVAGEA</sequence>
<name>A0ABS8XUW9_9BURK</name>
<evidence type="ECO:0000313" key="5">
    <source>
        <dbReference type="Proteomes" id="UP001200741"/>
    </source>
</evidence>
<dbReference type="InterPro" id="IPR000182">
    <property type="entry name" value="GNAT_dom"/>
</dbReference>
<accession>A0ABS8XUW9</accession>
<dbReference type="Pfam" id="PF00583">
    <property type="entry name" value="Acetyltransf_1"/>
    <property type="match status" value="1"/>
</dbReference>
<dbReference type="EMBL" id="JAJTWU010000003">
    <property type="protein sequence ID" value="MCE4554682.1"/>
    <property type="molecule type" value="Genomic_DNA"/>
</dbReference>
<dbReference type="RefSeq" id="WP_233371693.1">
    <property type="nucleotide sequence ID" value="NZ_JAJTWU010000003.1"/>
</dbReference>
<dbReference type="InterPro" id="IPR016181">
    <property type="entry name" value="Acyl_CoA_acyltransferase"/>
</dbReference>
<evidence type="ECO:0000259" key="3">
    <source>
        <dbReference type="PROSITE" id="PS51186"/>
    </source>
</evidence>
<dbReference type="PROSITE" id="PS51186">
    <property type="entry name" value="GNAT"/>
    <property type="match status" value="1"/>
</dbReference>
<evidence type="ECO:0000313" key="4">
    <source>
        <dbReference type="EMBL" id="MCE4554682.1"/>
    </source>
</evidence>
<evidence type="ECO:0000256" key="1">
    <source>
        <dbReference type="ARBA" id="ARBA00022679"/>
    </source>
</evidence>
<dbReference type="Proteomes" id="UP001200741">
    <property type="component" value="Unassembled WGS sequence"/>
</dbReference>
<dbReference type="PANTHER" id="PTHR43626">
    <property type="entry name" value="ACYL-COA N-ACYLTRANSFERASE"/>
    <property type="match status" value="1"/>
</dbReference>
<proteinExistence type="predicted"/>
<feature type="domain" description="N-acetyltransferase" evidence="3">
    <location>
        <begin position="7"/>
        <end position="136"/>
    </location>
</feature>
<dbReference type="Gene3D" id="3.40.630.30">
    <property type="match status" value="1"/>
</dbReference>
<dbReference type="SUPFAM" id="SSF55729">
    <property type="entry name" value="Acyl-CoA N-acyltransferases (Nat)"/>
    <property type="match status" value="1"/>
</dbReference>